<dbReference type="PROSITE" id="PS50011">
    <property type="entry name" value="PROTEIN_KINASE_DOM"/>
    <property type="match status" value="2"/>
</dbReference>
<accession>A0A9P5YIQ3</accession>
<keyword evidence="2" id="KW-0418">Kinase</keyword>
<dbReference type="Proteomes" id="UP000807353">
    <property type="component" value="Unassembled WGS sequence"/>
</dbReference>
<dbReference type="Pfam" id="PF07714">
    <property type="entry name" value="PK_Tyr_Ser-Thr"/>
    <property type="match status" value="2"/>
</dbReference>
<gene>
    <name evidence="2" type="ORF">BDZ94DRAFT_377121</name>
</gene>
<comment type="caution">
    <text evidence="2">The sequence shown here is derived from an EMBL/GenBank/DDBJ whole genome shotgun (WGS) entry which is preliminary data.</text>
</comment>
<dbReference type="InterPro" id="IPR008271">
    <property type="entry name" value="Ser/Thr_kinase_AS"/>
</dbReference>
<feature type="domain" description="Protein kinase" evidence="1">
    <location>
        <begin position="345"/>
        <end position="617"/>
    </location>
</feature>
<reference evidence="2" key="1">
    <citation type="submission" date="2020-11" db="EMBL/GenBank/DDBJ databases">
        <authorList>
            <consortium name="DOE Joint Genome Institute"/>
            <person name="Ahrendt S."/>
            <person name="Riley R."/>
            <person name="Andreopoulos W."/>
            <person name="Labutti K."/>
            <person name="Pangilinan J."/>
            <person name="Ruiz-Duenas F.J."/>
            <person name="Barrasa J.M."/>
            <person name="Sanchez-Garcia M."/>
            <person name="Camarero S."/>
            <person name="Miyauchi S."/>
            <person name="Serrano A."/>
            <person name="Linde D."/>
            <person name="Babiker R."/>
            <person name="Drula E."/>
            <person name="Ayuso-Fernandez I."/>
            <person name="Pacheco R."/>
            <person name="Padilla G."/>
            <person name="Ferreira P."/>
            <person name="Barriuso J."/>
            <person name="Kellner H."/>
            <person name="Castanera R."/>
            <person name="Alfaro M."/>
            <person name="Ramirez L."/>
            <person name="Pisabarro A.G."/>
            <person name="Kuo A."/>
            <person name="Tritt A."/>
            <person name="Lipzen A."/>
            <person name="He G."/>
            <person name="Yan M."/>
            <person name="Ng V."/>
            <person name="Cullen D."/>
            <person name="Martin F."/>
            <person name="Rosso M.-N."/>
            <person name="Henrissat B."/>
            <person name="Hibbett D."/>
            <person name="Martinez A.T."/>
            <person name="Grigoriev I.V."/>
        </authorList>
    </citation>
    <scope>NUCLEOTIDE SEQUENCE</scope>
    <source>
        <strain evidence="2">CBS 247.69</strain>
    </source>
</reference>
<dbReference type="GO" id="GO:0005524">
    <property type="term" value="F:ATP binding"/>
    <property type="evidence" value="ECO:0007669"/>
    <property type="project" value="InterPro"/>
</dbReference>
<proteinExistence type="predicted"/>
<dbReference type="PANTHER" id="PTHR44329">
    <property type="entry name" value="SERINE/THREONINE-PROTEIN KINASE TNNI3K-RELATED"/>
    <property type="match status" value="1"/>
</dbReference>
<feature type="domain" description="Protein kinase" evidence="1">
    <location>
        <begin position="1"/>
        <end position="140"/>
    </location>
</feature>
<dbReference type="SMART" id="SM00220">
    <property type="entry name" value="S_TKc"/>
    <property type="match status" value="1"/>
</dbReference>
<dbReference type="InterPro" id="IPR000719">
    <property type="entry name" value="Prot_kinase_dom"/>
</dbReference>
<name>A0A9P5YIQ3_9AGAR</name>
<sequence>MFRDVQTNILITDTYRACLTDFGLSSITNIRGFTTVGGGAIRWQAPELLGEIEVHKTRASDVYAFAMSCYEILTGKKPFPGVVRDLTVITKVLAGERISRPPQSFGLDGEMWSLIEECWNHNPHYRLTANQIVQRLNSRAGNRKRRPSSEDILIRQFMSGGGPVMGAGPSSAEILMALEDIIQEIGSLKQVTKTSSASGSTHPGGRRVSVHQNQMGQRQPLVQCDTNPLNVCQRFKSAASGFPAGTESTNATLVYKDNDECNNVRLVNIVSKLESMFDNIKQYRLFLSCSRSKSQSQRLLDLFQQLLNNPALEPQLRHNLIIVTQRLAKMDNLYPSCFAFENIGSIDDQPITAGGFADIHKGRVKDKNVCLKVIRLYQVSQIDYVLKRFYQEAILWGQLSHPNILPFFGLYYFRNRLCLVSPWVENGDINKYLEQNPQANRLLLAFDAARGISYLHANDIIHGDLKGANILVDDSGRGRLADFGLSAVTDLQILNWTSQSSAASKGGSVRWQAPELFGAESDELVPNSKESDVYAWGCVCYEIFTGAVPFFEFSRDSTVMLKVGLGQRPSCPYKTSPPWVDWGLTDDIWLLKQDCWREDPAQRPSADGIIARFSDVIINDERPVESWGETYTAQFQDIIGQRYPSVDILESMLWGAPMSGSSI</sequence>
<dbReference type="EMBL" id="MU150230">
    <property type="protein sequence ID" value="KAF9469364.1"/>
    <property type="molecule type" value="Genomic_DNA"/>
</dbReference>
<dbReference type="OrthoDB" id="10252171at2759"/>
<evidence type="ECO:0000259" key="1">
    <source>
        <dbReference type="PROSITE" id="PS50011"/>
    </source>
</evidence>
<dbReference type="InterPro" id="IPR011009">
    <property type="entry name" value="Kinase-like_dom_sf"/>
</dbReference>
<organism evidence="2 3">
    <name type="scientific">Collybia nuda</name>
    <dbReference type="NCBI Taxonomy" id="64659"/>
    <lineage>
        <taxon>Eukaryota</taxon>
        <taxon>Fungi</taxon>
        <taxon>Dikarya</taxon>
        <taxon>Basidiomycota</taxon>
        <taxon>Agaricomycotina</taxon>
        <taxon>Agaricomycetes</taxon>
        <taxon>Agaricomycetidae</taxon>
        <taxon>Agaricales</taxon>
        <taxon>Tricholomatineae</taxon>
        <taxon>Clitocybaceae</taxon>
        <taxon>Collybia</taxon>
    </lineage>
</organism>
<dbReference type="AlphaFoldDB" id="A0A9P5YIQ3"/>
<keyword evidence="3" id="KW-1185">Reference proteome</keyword>
<dbReference type="PROSITE" id="PS00108">
    <property type="entry name" value="PROTEIN_KINASE_ST"/>
    <property type="match status" value="1"/>
</dbReference>
<evidence type="ECO:0000313" key="2">
    <source>
        <dbReference type="EMBL" id="KAF9469364.1"/>
    </source>
</evidence>
<dbReference type="InterPro" id="IPR051681">
    <property type="entry name" value="Ser/Thr_Kinases-Pseudokinases"/>
</dbReference>
<evidence type="ECO:0000313" key="3">
    <source>
        <dbReference type="Proteomes" id="UP000807353"/>
    </source>
</evidence>
<dbReference type="InterPro" id="IPR001245">
    <property type="entry name" value="Ser-Thr/Tyr_kinase_cat_dom"/>
</dbReference>
<dbReference type="SUPFAM" id="SSF56112">
    <property type="entry name" value="Protein kinase-like (PK-like)"/>
    <property type="match status" value="2"/>
</dbReference>
<keyword evidence="2" id="KW-0808">Transferase</keyword>
<dbReference type="GO" id="GO:0004674">
    <property type="term" value="F:protein serine/threonine kinase activity"/>
    <property type="evidence" value="ECO:0007669"/>
    <property type="project" value="TreeGrafter"/>
</dbReference>
<protein>
    <submittedName>
        <fullName evidence="2">Kinase-like domain-containing protein</fullName>
    </submittedName>
</protein>
<dbReference type="Gene3D" id="1.10.510.10">
    <property type="entry name" value="Transferase(Phosphotransferase) domain 1"/>
    <property type="match status" value="2"/>
</dbReference>